<gene>
    <name evidence="4" type="primary">LOC108051189</name>
    <name evidence="2" type="synonym">108051189</name>
</gene>
<feature type="region of interest" description="Disordered" evidence="1">
    <location>
        <begin position="100"/>
        <end position="124"/>
    </location>
</feature>
<reference evidence="2" key="3">
    <citation type="submission" date="2025-05" db="UniProtKB">
        <authorList>
            <consortium name="EnsemblMetazoa"/>
        </authorList>
    </citation>
    <scope>IDENTIFICATION</scope>
</reference>
<reference evidence="4" key="2">
    <citation type="submission" date="2025-04" db="UniProtKB">
        <authorList>
            <consortium name="RefSeq"/>
        </authorList>
    </citation>
    <scope>IDENTIFICATION</scope>
</reference>
<dbReference type="OrthoDB" id="7853546at2759"/>
<evidence type="ECO:0000313" key="2">
    <source>
        <dbReference type="EnsemblMetazoa" id="XP_016988688.1"/>
    </source>
</evidence>
<proteinExistence type="predicted"/>
<keyword evidence="3" id="KW-1185">Reference proteome</keyword>
<protein>
    <submittedName>
        <fullName evidence="4">Uncharacterized protein LOC108051189</fullName>
    </submittedName>
</protein>
<dbReference type="Proteomes" id="UP001652680">
    <property type="component" value="Unassembled WGS sequence"/>
</dbReference>
<evidence type="ECO:0000256" key="1">
    <source>
        <dbReference type="SAM" id="MobiDB-lite"/>
    </source>
</evidence>
<dbReference type="AlphaFoldDB" id="A0A6P4FMI7"/>
<evidence type="ECO:0000313" key="4">
    <source>
        <dbReference type="RefSeq" id="XP_016988688.1"/>
    </source>
</evidence>
<accession>A0A6P4FMI7</accession>
<sequence length="124" mass="14182">MPKRKNKNQILSEMIDGPRKAAVRQPRVNRENQVISRKSPRVPVAAKRNTLPRALKPSVIRKICRLPPEKNLENTEAKVMYVNSRFSFLNGECSQTACHEAACPKKRSAPKQKPRQRTRAPKKT</sequence>
<evidence type="ECO:0000313" key="3">
    <source>
        <dbReference type="Proteomes" id="UP001652680"/>
    </source>
</evidence>
<dbReference type="GeneID" id="108051189"/>
<dbReference type="RefSeq" id="XP_016988688.1">
    <property type="nucleotide sequence ID" value="XM_017133199.1"/>
</dbReference>
<name>A0A6P4FMI7_DRORH</name>
<feature type="region of interest" description="Disordered" evidence="1">
    <location>
        <begin position="19"/>
        <end position="43"/>
    </location>
</feature>
<organism evidence="4">
    <name type="scientific">Drosophila rhopaloa</name>
    <name type="common">Fruit fly</name>
    <dbReference type="NCBI Taxonomy" id="1041015"/>
    <lineage>
        <taxon>Eukaryota</taxon>
        <taxon>Metazoa</taxon>
        <taxon>Ecdysozoa</taxon>
        <taxon>Arthropoda</taxon>
        <taxon>Hexapoda</taxon>
        <taxon>Insecta</taxon>
        <taxon>Pterygota</taxon>
        <taxon>Neoptera</taxon>
        <taxon>Endopterygota</taxon>
        <taxon>Diptera</taxon>
        <taxon>Brachycera</taxon>
        <taxon>Muscomorpha</taxon>
        <taxon>Ephydroidea</taxon>
        <taxon>Drosophilidae</taxon>
        <taxon>Drosophila</taxon>
        <taxon>Sophophora</taxon>
    </lineage>
</organism>
<feature type="compositionally biased region" description="Basic residues" evidence="1">
    <location>
        <begin position="104"/>
        <end position="124"/>
    </location>
</feature>
<dbReference type="EnsemblMetazoa" id="XM_017133199.2">
    <property type="protein sequence ID" value="XP_016988688.1"/>
    <property type="gene ID" value="LOC108051189"/>
</dbReference>
<reference evidence="3" key="1">
    <citation type="journal article" date="2021" name="Elife">
        <title>Highly contiguous assemblies of 101 drosophilid genomes.</title>
        <authorList>
            <person name="Kim B.Y."/>
            <person name="Wang J.R."/>
            <person name="Miller D.E."/>
            <person name="Barmina O."/>
            <person name="Delaney E."/>
            <person name="Thompson A."/>
            <person name="Comeault A.A."/>
            <person name="Peede D."/>
            <person name="D'Agostino E.R."/>
            <person name="Pelaez J."/>
            <person name="Aguilar J.M."/>
            <person name="Haji D."/>
            <person name="Matsunaga T."/>
            <person name="Armstrong E.E."/>
            <person name="Zych M."/>
            <person name="Ogawa Y."/>
            <person name="Stamenkovic-Radak M."/>
            <person name="Jelic M."/>
            <person name="Veselinovic M.S."/>
            <person name="Tanaskovic M."/>
            <person name="Eric P."/>
            <person name="Gao J.J."/>
            <person name="Katoh T.K."/>
            <person name="Toda M.J."/>
            <person name="Watabe H."/>
            <person name="Watada M."/>
            <person name="Davis J.S."/>
            <person name="Moyle L.C."/>
            <person name="Manoli G."/>
            <person name="Bertolini E."/>
            <person name="Kostal V."/>
            <person name="Hawley R.S."/>
            <person name="Takahashi A."/>
            <person name="Jones C.D."/>
            <person name="Price D.K."/>
            <person name="Whiteman N."/>
            <person name="Kopp A."/>
            <person name="Matute D.R."/>
            <person name="Petrov D.A."/>
        </authorList>
    </citation>
    <scope>NUCLEOTIDE SEQUENCE [LARGE SCALE GENOMIC DNA]</scope>
</reference>